<protein>
    <submittedName>
        <fullName evidence="1">Uncharacterized protein</fullName>
    </submittedName>
</protein>
<evidence type="ECO:0000313" key="1">
    <source>
        <dbReference type="EMBL" id="PON41790.1"/>
    </source>
</evidence>
<dbReference type="EMBL" id="JXTB01000407">
    <property type="protein sequence ID" value="PON41790.1"/>
    <property type="molecule type" value="Genomic_DNA"/>
</dbReference>
<dbReference type="Proteomes" id="UP000237105">
    <property type="component" value="Unassembled WGS sequence"/>
</dbReference>
<gene>
    <name evidence="1" type="ORF">PanWU01x14_286900</name>
</gene>
<name>A0A2P5AZ12_PARAD</name>
<proteinExistence type="predicted"/>
<keyword evidence="2" id="KW-1185">Reference proteome</keyword>
<accession>A0A2P5AZ12</accession>
<comment type="caution">
    <text evidence="1">The sequence shown here is derived from an EMBL/GenBank/DDBJ whole genome shotgun (WGS) entry which is preliminary data.</text>
</comment>
<dbReference type="AlphaFoldDB" id="A0A2P5AZ12"/>
<sequence>MERQKAAFAVMTIKIAMQSVEIEGSIKVGGGWLQRQPVMVTRNDMARNWRYGSGNEGDVGGFMNN</sequence>
<organism evidence="1 2">
    <name type="scientific">Parasponia andersonii</name>
    <name type="common">Sponia andersonii</name>
    <dbReference type="NCBI Taxonomy" id="3476"/>
    <lineage>
        <taxon>Eukaryota</taxon>
        <taxon>Viridiplantae</taxon>
        <taxon>Streptophyta</taxon>
        <taxon>Embryophyta</taxon>
        <taxon>Tracheophyta</taxon>
        <taxon>Spermatophyta</taxon>
        <taxon>Magnoliopsida</taxon>
        <taxon>eudicotyledons</taxon>
        <taxon>Gunneridae</taxon>
        <taxon>Pentapetalae</taxon>
        <taxon>rosids</taxon>
        <taxon>fabids</taxon>
        <taxon>Rosales</taxon>
        <taxon>Cannabaceae</taxon>
        <taxon>Parasponia</taxon>
    </lineage>
</organism>
<evidence type="ECO:0000313" key="2">
    <source>
        <dbReference type="Proteomes" id="UP000237105"/>
    </source>
</evidence>
<reference evidence="2" key="1">
    <citation type="submission" date="2016-06" db="EMBL/GenBank/DDBJ databases">
        <title>Parallel loss of symbiosis genes in relatives of nitrogen-fixing non-legume Parasponia.</title>
        <authorList>
            <person name="Van Velzen R."/>
            <person name="Holmer R."/>
            <person name="Bu F."/>
            <person name="Rutten L."/>
            <person name="Van Zeijl A."/>
            <person name="Liu W."/>
            <person name="Santuari L."/>
            <person name="Cao Q."/>
            <person name="Sharma T."/>
            <person name="Shen D."/>
            <person name="Roswanjaya Y."/>
            <person name="Wardhani T."/>
            <person name="Kalhor M.S."/>
            <person name="Jansen J."/>
            <person name="Van den Hoogen J."/>
            <person name="Gungor B."/>
            <person name="Hartog M."/>
            <person name="Hontelez J."/>
            <person name="Verver J."/>
            <person name="Yang W.-C."/>
            <person name="Schijlen E."/>
            <person name="Repin R."/>
            <person name="Schilthuizen M."/>
            <person name="Schranz E."/>
            <person name="Heidstra R."/>
            <person name="Miyata K."/>
            <person name="Fedorova E."/>
            <person name="Kohlen W."/>
            <person name="Bisseling T."/>
            <person name="Smit S."/>
            <person name="Geurts R."/>
        </authorList>
    </citation>
    <scope>NUCLEOTIDE SEQUENCE [LARGE SCALE GENOMIC DNA]</scope>
    <source>
        <strain evidence="2">cv. WU1-14</strain>
    </source>
</reference>